<dbReference type="PANTHER" id="PTHR11439">
    <property type="entry name" value="GAG-POL-RELATED RETROTRANSPOSON"/>
    <property type="match status" value="1"/>
</dbReference>
<feature type="domain" description="Reverse transcriptase Ty1/copia-type" evidence="1">
    <location>
        <begin position="2"/>
        <end position="45"/>
    </location>
</feature>
<feature type="domain" description="Reverse transcriptase Ty1/copia-type" evidence="1">
    <location>
        <begin position="47"/>
        <end position="126"/>
    </location>
</feature>
<accession>A0AAW2LQ82</accession>
<gene>
    <name evidence="2" type="ORF">Sradi_5311500</name>
</gene>
<dbReference type="InterPro" id="IPR013103">
    <property type="entry name" value="RVT_2"/>
</dbReference>
<proteinExistence type="predicted"/>
<comment type="caution">
    <text evidence="2">The sequence shown here is derived from an EMBL/GenBank/DDBJ whole genome shotgun (WGS) entry which is preliminary data.</text>
</comment>
<organism evidence="2">
    <name type="scientific">Sesamum radiatum</name>
    <name type="common">Black benniseed</name>
    <dbReference type="NCBI Taxonomy" id="300843"/>
    <lineage>
        <taxon>Eukaryota</taxon>
        <taxon>Viridiplantae</taxon>
        <taxon>Streptophyta</taxon>
        <taxon>Embryophyta</taxon>
        <taxon>Tracheophyta</taxon>
        <taxon>Spermatophyta</taxon>
        <taxon>Magnoliopsida</taxon>
        <taxon>eudicotyledons</taxon>
        <taxon>Gunneridae</taxon>
        <taxon>Pentapetalae</taxon>
        <taxon>asterids</taxon>
        <taxon>lamiids</taxon>
        <taxon>Lamiales</taxon>
        <taxon>Pedaliaceae</taxon>
        <taxon>Sesamum</taxon>
    </lineage>
</organism>
<reference evidence="2" key="2">
    <citation type="journal article" date="2024" name="Plant">
        <title>Genomic evolution and insights into agronomic trait innovations of Sesamum species.</title>
        <authorList>
            <person name="Miao H."/>
            <person name="Wang L."/>
            <person name="Qu L."/>
            <person name="Liu H."/>
            <person name="Sun Y."/>
            <person name="Le M."/>
            <person name="Wang Q."/>
            <person name="Wei S."/>
            <person name="Zheng Y."/>
            <person name="Lin W."/>
            <person name="Duan Y."/>
            <person name="Cao H."/>
            <person name="Xiong S."/>
            <person name="Wang X."/>
            <person name="Wei L."/>
            <person name="Li C."/>
            <person name="Ma Q."/>
            <person name="Ju M."/>
            <person name="Zhao R."/>
            <person name="Li G."/>
            <person name="Mu C."/>
            <person name="Tian Q."/>
            <person name="Mei H."/>
            <person name="Zhang T."/>
            <person name="Gao T."/>
            <person name="Zhang H."/>
        </authorList>
    </citation>
    <scope>NUCLEOTIDE SEQUENCE</scope>
    <source>
        <strain evidence="2">G02</strain>
    </source>
</reference>
<evidence type="ECO:0000313" key="2">
    <source>
        <dbReference type="EMBL" id="KAL0320500.1"/>
    </source>
</evidence>
<dbReference type="InterPro" id="IPR043502">
    <property type="entry name" value="DNA/RNA_pol_sf"/>
</dbReference>
<name>A0AAW2LQ82_SESRA</name>
<dbReference type="SUPFAM" id="SSF56672">
    <property type="entry name" value="DNA/RNA polymerases"/>
    <property type="match status" value="1"/>
</dbReference>
<dbReference type="AlphaFoldDB" id="A0AAW2LQ82"/>
<protein>
    <submittedName>
        <fullName evidence="2">Retrovirus-related Pol polyprotein from transposon RE1</fullName>
    </submittedName>
</protein>
<dbReference type="Pfam" id="PF07727">
    <property type="entry name" value="RVT_2"/>
    <property type="match status" value="2"/>
</dbReference>
<reference evidence="2" key="1">
    <citation type="submission" date="2020-06" db="EMBL/GenBank/DDBJ databases">
        <authorList>
            <person name="Li T."/>
            <person name="Hu X."/>
            <person name="Zhang T."/>
            <person name="Song X."/>
            <person name="Zhang H."/>
            <person name="Dai N."/>
            <person name="Sheng W."/>
            <person name="Hou X."/>
            <person name="Wei L."/>
        </authorList>
    </citation>
    <scope>NUCLEOTIDE SEQUENCE</scope>
    <source>
        <strain evidence="2">G02</strain>
        <tissue evidence="2">Leaf</tissue>
    </source>
</reference>
<dbReference type="PANTHER" id="PTHR11439:SF465">
    <property type="entry name" value="REVERSE TRANSCRIPTASE TY1_COPIA-TYPE DOMAIN-CONTAINING PROTEIN"/>
    <property type="match status" value="1"/>
</dbReference>
<sequence>MECFSPVAKAVTVRVFLAIASAKRWLIHQLDVNNAFLHGYLDEEFLALIVYVDDILVTGTSESLIHEMKNYVDTLFTIKDLGYAKFFLGLEIARSPFGTFVSQQKYATDLVKTAGLAQARCVYTPLPPGIKLTQGAEGLRADLESYSRLVGRLYLGFTWLDLSHAVQQLSQYVQHPTQQHWDATLHVLQYIKGTLTKGLFFATLAEAEYCAMASTVCELTWLSYILQEFNVTMLRLIPFFVDNQGLHVWNRAEVLEAVLMRNIVAHHQVALYRIALSFFSHCNLKFCDCISGAWPSDI</sequence>
<evidence type="ECO:0000259" key="1">
    <source>
        <dbReference type="Pfam" id="PF07727"/>
    </source>
</evidence>
<dbReference type="EMBL" id="JACGWJ010000024">
    <property type="protein sequence ID" value="KAL0320500.1"/>
    <property type="molecule type" value="Genomic_DNA"/>
</dbReference>